<evidence type="ECO:0000256" key="6">
    <source>
        <dbReference type="PROSITE-ProRule" id="PRU01077"/>
    </source>
</evidence>
<dbReference type="Pfam" id="PF22699">
    <property type="entry name" value="GMIP-like_FCH"/>
    <property type="match status" value="1"/>
</dbReference>
<feature type="region of interest" description="Disordered" evidence="7">
    <location>
        <begin position="1"/>
        <end position="23"/>
    </location>
</feature>
<evidence type="ECO:0000256" key="7">
    <source>
        <dbReference type="SAM" id="MobiDB-lite"/>
    </source>
</evidence>
<evidence type="ECO:0000259" key="10">
    <source>
        <dbReference type="PROSITE" id="PS51741"/>
    </source>
</evidence>
<dbReference type="InterPro" id="IPR000198">
    <property type="entry name" value="RhoGAP_dom"/>
</dbReference>
<dbReference type="GO" id="GO:0005886">
    <property type="term" value="C:plasma membrane"/>
    <property type="evidence" value="ECO:0007669"/>
    <property type="project" value="TreeGrafter"/>
</dbReference>
<evidence type="ECO:0000256" key="1">
    <source>
        <dbReference type="ARBA" id="ARBA00022468"/>
    </source>
</evidence>
<dbReference type="Gene3D" id="1.10.555.10">
    <property type="entry name" value="Rho GTPase activation protein"/>
    <property type="match status" value="1"/>
</dbReference>
<feature type="compositionally biased region" description="Low complexity" evidence="7">
    <location>
        <begin position="876"/>
        <end position="894"/>
    </location>
</feature>
<gene>
    <name evidence="11" type="ORF">KC01_LOCUS17997</name>
</gene>
<keyword evidence="3" id="KW-0863">Zinc-finger</keyword>
<dbReference type="Proteomes" id="UP001497482">
    <property type="component" value="Chromosome 18"/>
</dbReference>
<accession>A0AAV2KHV8</accession>
<reference evidence="11 12" key="1">
    <citation type="submission" date="2024-04" db="EMBL/GenBank/DDBJ databases">
        <authorList>
            <person name="Waldvogel A.-M."/>
            <person name="Schoenle A."/>
        </authorList>
    </citation>
    <scope>NUCLEOTIDE SEQUENCE [LARGE SCALE GENOMIC DNA]</scope>
</reference>
<feature type="compositionally biased region" description="Polar residues" evidence="7">
    <location>
        <begin position="1"/>
        <end position="15"/>
    </location>
</feature>
<keyword evidence="2" id="KW-0479">Metal-binding</keyword>
<feature type="region of interest" description="Disordered" evidence="7">
    <location>
        <begin position="747"/>
        <end position="814"/>
    </location>
</feature>
<feature type="region of interest" description="Disordered" evidence="7">
    <location>
        <begin position="940"/>
        <end position="961"/>
    </location>
</feature>
<dbReference type="AlphaFoldDB" id="A0AAV2KHV8"/>
<evidence type="ECO:0008006" key="13">
    <source>
        <dbReference type="Google" id="ProtNLM"/>
    </source>
</evidence>
<dbReference type="PROSITE" id="PS50081">
    <property type="entry name" value="ZF_DAG_PE_2"/>
    <property type="match status" value="1"/>
</dbReference>
<dbReference type="InterPro" id="IPR008936">
    <property type="entry name" value="Rho_GTPase_activation_prot"/>
</dbReference>
<dbReference type="CDD" id="cd20816">
    <property type="entry name" value="C1_GMIP-like"/>
    <property type="match status" value="1"/>
</dbReference>
<dbReference type="Gene3D" id="1.20.1270.60">
    <property type="entry name" value="Arfaptin homology (AH) domain/BAR domain"/>
    <property type="match status" value="1"/>
</dbReference>
<dbReference type="InterPro" id="IPR051025">
    <property type="entry name" value="RhoGAP"/>
</dbReference>
<dbReference type="InterPro" id="IPR027267">
    <property type="entry name" value="AH/BAR_dom_sf"/>
</dbReference>
<evidence type="ECO:0000313" key="12">
    <source>
        <dbReference type="Proteomes" id="UP001497482"/>
    </source>
</evidence>
<feature type="region of interest" description="Disordered" evidence="7">
    <location>
        <begin position="54"/>
        <end position="90"/>
    </location>
</feature>
<feature type="compositionally biased region" description="Basic and acidic residues" evidence="7">
    <location>
        <begin position="401"/>
        <end position="413"/>
    </location>
</feature>
<dbReference type="InterPro" id="IPR031160">
    <property type="entry name" value="F_BAR_dom"/>
</dbReference>
<keyword evidence="4" id="KW-0862">Zinc</keyword>
<dbReference type="GO" id="GO:0005096">
    <property type="term" value="F:GTPase activator activity"/>
    <property type="evidence" value="ECO:0007669"/>
    <property type="project" value="UniProtKB-KW"/>
</dbReference>
<dbReference type="GO" id="GO:0008270">
    <property type="term" value="F:zinc ion binding"/>
    <property type="evidence" value="ECO:0007669"/>
    <property type="project" value="UniProtKB-KW"/>
</dbReference>
<dbReference type="SUPFAM" id="SSF48350">
    <property type="entry name" value="GTPase activation domain, GAP"/>
    <property type="match status" value="1"/>
</dbReference>
<evidence type="ECO:0000259" key="8">
    <source>
        <dbReference type="PROSITE" id="PS50081"/>
    </source>
</evidence>
<sequence>MDDDQGPSSEVSQTTEVKKVCRKSDTKRYSEILRDFDNFELSLISNAGEDLLADIDSPSVESAETTEHIQEPPNEDSQKEDEQEADQNTPAQEADLALCGCEDGVETALQYAKMWCRYAKDLLSWMEKRISLEQEFAKSIIKAAEGARSIVSQQEMMPLQYIFTMAFEQDIKNSLTARKMSDLIQHRCYQALYAKKNEIDKWRREFKEQWAREQRKMSETVVALKKARHQYFQRCDDLEKAKAVSAKAADESSGTKTLDKRRKSKDEAKNKVLEAELLYRQCVHDARIQQDELVRVKERIISHIRKLICQGDTVLKEATVNMFYYQRQQTEPVPLGFHNLELTSRSLEPGEQYLLYIIRKPRQDQPLHNFTFQEYVCQSKGNKRTTSNPLSTVMDPVADESLGRRSSEGRRSGYSDCDSFGGSMESLSSPAHNNRRLPKTASTLTVSSDDLDERDQASESECLNDSPCKSRPLSRSALTHRLRKMKSKMVKCKHCENYIVVNGVECDDCGLALHRKCTEVCQLDCEHAKGSVFGVDLSLLQHNKPDEVPFVVQRCISEIESRALCVQGVYRVSGAKPRVQKLCQAFEEQKELVDLSDVSPHDITSILKHFFKELPEPLLTFELYNDFIDVGKTIQHLSESQQPPDTNEIMDIISSLRTVLHRLPAYCYSTLQHLMCHLQKVSENIENKMCASNLGIVFGPTLLRPLEVLDTMLALQETSFQAHLIDFLISHHNKVFGLQNRSCTPLPPVPSAPLPQTPPRASCPLDQEDFNCTEQEPSTRERPQSLETRKFKRDSSEGYISDKSSSNEAVDQLSPEVNDTAVQALKKAENASNINPADSVFTSHPHYRFTRQPVKYHRHHNTAPRRHNPAAKAEPASSRSCPGSADSSRSSSPDPWTQRPPRSLNSRLSQQDIFGAEGKTDPPVGPREVVEYMLGLDSRFPMEGPKPDRSHRQSVDKGHGFCHLPKSPISVEHIVTSPAQKILSGLKLRRSHSGKDEQLFV</sequence>
<keyword evidence="12" id="KW-1185">Reference proteome</keyword>
<feature type="region of interest" description="Disordered" evidence="7">
    <location>
        <begin position="859"/>
        <end position="908"/>
    </location>
</feature>
<dbReference type="InterPro" id="IPR054713">
    <property type="entry name" value="GMIP/FCHO2-like_FCH"/>
</dbReference>
<dbReference type="SUPFAM" id="SSF103657">
    <property type="entry name" value="BAR/IMD domain-like"/>
    <property type="match status" value="1"/>
</dbReference>
<protein>
    <recommendedName>
        <fullName evidence="13">GEM-interacting protein</fullName>
    </recommendedName>
</protein>
<feature type="compositionally biased region" description="Basic and acidic residues" evidence="7">
    <location>
        <begin position="945"/>
        <end position="959"/>
    </location>
</feature>
<feature type="compositionally biased region" description="Pro residues" evidence="7">
    <location>
        <begin position="747"/>
        <end position="758"/>
    </location>
</feature>
<feature type="domain" description="F-BAR" evidence="10">
    <location>
        <begin position="92"/>
        <end position="352"/>
    </location>
</feature>
<dbReference type="GO" id="GO:0007165">
    <property type="term" value="P:signal transduction"/>
    <property type="evidence" value="ECO:0007669"/>
    <property type="project" value="InterPro"/>
</dbReference>
<dbReference type="GO" id="GO:0051056">
    <property type="term" value="P:regulation of small GTPase mediated signal transduction"/>
    <property type="evidence" value="ECO:0007669"/>
    <property type="project" value="UniProtKB-ARBA"/>
</dbReference>
<feature type="domain" description="Phorbol-ester/DAG-type" evidence="8">
    <location>
        <begin position="479"/>
        <end position="525"/>
    </location>
</feature>
<feature type="compositionally biased region" description="Basic residues" evidence="7">
    <location>
        <begin position="859"/>
        <end position="869"/>
    </location>
</feature>
<feature type="compositionally biased region" description="Polar residues" evidence="7">
    <location>
        <begin position="802"/>
        <end position="814"/>
    </location>
</feature>
<evidence type="ECO:0000256" key="3">
    <source>
        <dbReference type="ARBA" id="ARBA00022771"/>
    </source>
</evidence>
<dbReference type="PROSITE" id="PS50238">
    <property type="entry name" value="RHOGAP"/>
    <property type="match status" value="1"/>
</dbReference>
<evidence type="ECO:0000313" key="11">
    <source>
        <dbReference type="EMBL" id="CAL1588143.1"/>
    </source>
</evidence>
<feature type="compositionally biased region" description="Basic and acidic residues" evidence="7">
    <location>
        <begin position="777"/>
        <end position="796"/>
    </location>
</feature>
<dbReference type="SMART" id="SM00324">
    <property type="entry name" value="RhoGAP"/>
    <property type="match status" value="1"/>
</dbReference>
<dbReference type="InterPro" id="IPR001060">
    <property type="entry name" value="FCH_dom"/>
</dbReference>
<dbReference type="EMBL" id="OZ035840">
    <property type="protein sequence ID" value="CAL1588143.1"/>
    <property type="molecule type" value="Genomic_DNA"/>
</dbReference>
<feature type="region of interest" description="Disordered" evidence="7">
    <location>
        <begin position="381"/>
        <end position="471"/>
    </location>
</feature>
<dbReference type="SUPFAM" id="SSF57889">
    <property type="entry name" value="Cysteine-rich domain"/>
    <property type="match status" value="1"/>
</dbReference>
<dbReference type="InterPro" id="IPR046349">
    <property type="entry name" value="C1-like_sf"/>
</dbReference>
<dbReference type="InterPro" id="IPR002219">
    <property type="entry name" value="PKC_DAG/PE"/>
</dbReference>
<evidence type="ECO:0000256" key="5">
    <source>
        <dbReference type="ARBA" id="ARBA00023054"/>
    </source>
</evidence>
<dbReference type="PANTHER" id="PTHR15228:SF16">
    <property type="entry name" value="GEM-INTERACTING PROTEIN"/>
    <property type="match status" value="1"/>
</dbReference>
<proteinExistence type="predicted"/>
<dbReference type="SMART" id="SM00055">
    <property type="entry name" value="FCH"/>
    <property type="match status" value="1"/>
</dbReference>
<dbReference type="Pfam" id="PF00620">
    <property type="entry name" value="RhoGAP"/>
    <property type="match status" value="1"/>
</dbReference>
<dbReference type="PANTHER" id="PTHR15228">
    <property type="entry name" value="SPERMATHECAL PHYSIOLOGY VARIANT"/>
    <property type="match status" value="1"/>
</dbReference>
<evidence type="ECO:0000256" key="2">
    <source>
        <dbReference type="ARBA" id="ARBA00022723"/>
    </source>
</evidence>
<dbReference type="PROSITE" id="PS51741">
    <property type="entry name" value="F_BAR"/>
    <property type="match status" value="1"/>
</dbReference>
<feature type="domain" description="Rho-GAP" evidence="9">
    <location>
        <begin position="535"/>
        <end position="736"/>
    </location>
</feature>
<organism evidence="11 12">
    <name type="scientific">Knipowitschia caucasica</name>
    <name type="common">Caucasian dwarf goby</name>
    <name type="synonym">Pomatoschistus caucasicus</name>
    <dbReference type="NCBI Taxonomy" id="637954"/>
    <lineage>
        <taxon>Eukaryota</taxon>
        <taxon>Metazoa</taxon>
        <taxon>Chordata</taxon>
        <taxon>Craniata</taxon>
        <taxon>Vertebrata</taxon>
        <taxon>Euteleostomi</taxon>
        <taxon>Actinopterygii</taxon>
        <taxon>Neopterygii</taxon>
        <taxon>Teleostei</taxon>
        <taxon>Neoteleostei</taxon>
        <taxon>Acanthomorphata</taxon>
        <taxon>Gobiaria</taxon>
        <taxon>Gobiiformes</taxon>
        <taxon>Gobioidei</taxon>
        <taxon>Gobiidae</taxon>
        <taxon>Gobiinae</taxon>
        <taxon>Knipowitschia</taxon>
    </lineage>
</organism>
<evidence type="ECO:0000256" key="4">
    <source>
        <dbReference type="ARBA" id="ARBA00022833"/>
    </source>
</evidence>
<name>A0AAV2KHV8_KNICA</name>
<evidence type="ECO:0000259" key="9">
    <source>
        <dbReference type="PROSITE" id="PS50238"/>
    </source>
</evidence>
<keyword evidence="1" id="KW-0343">GTPase activation</keyword>
<keyword evidence="5 6" id="KW-0175">Coiled coil</keyword>
<dbReference type="PROSITE" id="PS00479">
    <property type="entry name" value="ZF_DAG_PE_1"/>
    <property type="match status" value="1"/>
</dbReference>